<comment type="caution">
    <text evidence="2">The sequence shown here is derived from an EMBL/GenBank/DDBJ whole genome shotgun (WGS) entry which is preliminary data.</text>
</comment>
<feature type="compositionally biased region" description="Low complexity" evidence="1">
    <location>
        <begin position="313"/>
        <end position="325"/>
    </location>
</feature>
<accession>A0A812SYP2</accession>
<protein>
    <submittedName>
        <fullName evidence="2">Uncharacterized protein</fullName>
    </submittedName>
</protein>
<evidence type="ECO:0000256" key="1">
    <source>
        <dbReference type="SAM" id="MobiDB-lite"/>
    </source>
</evidence>
<gene>
    <name evidence="2" type="ORF">SNEC2469_LOCUS14297</name>
</gene>
<dbReference type="OrthoDB" id="441352at2759"/>
<dbReference type="AlphaFoldDB" id="A0A812SYP2"/>
<proteinExistence type="predicted"/>
<evidence type="ECO:0000313" key="3">
    <source>
        <dbReference type="Proteomes" id="UP000601435"/>
    </source>
</evidence>
<name>A0A812SYP2_9DINO</name>
<dbReference type="EMBL" id="CAJNJA010022909">
    <property type="protein sequence ID" value="CAE7501955.1"/>
    <property type="molecule type" value="Genomic_DNA"/>
</dbReference>
<feature type="region of interest" description="Disordered" evidence="1">
    <location>
        <begin position="371"/>
        <end position="430"/>
    </location>
</feature>
<dbReference type="Proteomes" id="UP000601435">
    <property type="component" value="Unassembled WGS sequence"/>
</dbReference>
<sequence length="512" mass="55237">MFHSGIYPANAPEGRNECSGCGQCHRAKHDLLVTAAKRFFSCTRATCAVFRRVVFVSLYRTECQLEDCCIVFRNQDGVEAVSQAPQLLQEGAEAFAETVASIPEAVQVGARRVQEGLAAVARSVSRSFSAGPSYAHRHRDKAEARAQARANKEAAKQYQKLQWTEAMERNLQMLKIIIEHRRNQLLLAEMEGDWEKKAALETEVKDLKVRQARLSCALWVQPEDLPSSMQLLESENPQQLQQELELLLEKLGLVPPRKHGVFDARELVAPTLEQAQAIAETKQESEPAPEPAPAVVPALASVARDAENLQQQTLPLTGLRLPLRTSSNQKGKEGKGGKAGADAFGKGSAAVAGASGPNNDASAGQRFVEVREEPGSHEGAGSPGKASVKGPPGKGKGKKGPPMPSDAAGADGKGKGQKGPALPAGKGGRIRKVTPLGRRFHWKELPADKLQGTVFDDIHASNSLEVQFDGLKSYFADDDELGKAPGASSTKDTLTWGMHGWQVRDRPCACAW</sequence>
<feature type="region of interest" description="Disordered" evidence="1">
    <location>
        <begin position="313"/>
        <end position="342"/>
    </location>
</feature>
<keyword evidence="3" id="KW-1185">Reference proteome</keyword>
<evidence type="ECO:0000313" key="2">
    <source>
        <dbReference type="EMBL" id="CAE7501955.1"/>
    </source>
</evidence>
<reference evidence="2" key="1">
    <citation type="submission" date="2021-02" db="EMBL/GenBank/DDBJ databases">
        <authorList>
            <person name="Dougan E. K."/>
            <person name="Rhodes N."/>
            <person name="Thang M."/>
            <person name="Chan C."/>
        </authorList>
    </citation>
    <scope>NUCLEOTIDE SEQUENCE</scope>
</reference>
<organism evidence="2 3">
    <name type="scientific">Symbiodinium necroappetens</name>
    <dbReference type="NCBI Taxonomy" id="1628268"/>
    <lineage>
        <taxon>Eukaryota</taxon>
        <taxon>Sar</taxon>
        <taxon>Alveolata</taxon>
        <taxon>Dinophyceae</taxon>
        <taxon>Suessiales</taxon>
        <taxon>Symbiodiniaceae</taxon>
        <taxon>Symbiodinium</taxon>
    </lineage>
</organism>